<name>D8JAW8_HALJB</name>
<dbReference type="Proteomes" id="UP000000390">
    <property type="component" value="Chromosome"/>
</dbReference>
<reference evidence="1 2" key="1">
    <citation type="journal article" date="2010" name="J. Bacteriol.">
        <title>Complete genome sequence of Halalkalicoccus jeotgali B3(T), an extremely halophilic archaeon.</title>
        <authorList>
            <person name="Roh S.W."/>
            <person name="Nam Y.D."/>
            <person name="Nam S.H."/>
            <person name="Choi S.H."/>
            <person name="Park H.S."/>
            <person name="Bae J.W."/>
        </authorList>
    </citation>
    <scope>NUCLEOTIDE SEQUENCE [LARGE SCALE GENOMIC DNA]</scope>
    <source>
        <strain evidence="2">DSM 18796 / CECT 7217 / JCM 14584 / KCTC 4019 / B3</strain>
    </source>
</reference>
<gene>
    <name evidence="1" type="ordered locus">HacjB3_07275</name>
</gene>
<proteinExistence type="predicted"/>
<sequence>MGQVRVALGLQLIISDNMGSTLGWVIFHNQRR</sequence>
<dbReference type="HOGENOM" id="CLU_3387413_0_0_2"/>
<dbReference type="AlphaFoldDB" id="D8JAW8"/>
<evidence type="ECO:0000313" key="1">
    <source>
        <dbReference type="EMBL" id="ADJ14840.1"/>
    </source>
</evidence>
<accession>D8JAW8</accession>
<protein>
    <submittedName>
        <fullName evidence="1">Uncharacterized protein</fullName>
    </submittedName>
</protein>
<evidence type="ECO:0000313" key="2">
    <source>
        <dbReference type="Proteomes" id="UP000000390"/>
    </source>
</evidence>
<dbReference type="KEGG" id="hje:HacjB3_07275"/>
<organism evidence="1 2">
    <name type="scientific">Halalkalicoccus jeotgali (strain DSM 18796 / CECT 7217 / JCM 14584 / KCTC 4019 / B3)</name>
    <dbReference type="NCBI Taxonomy" id="795797"/>
    <lineage>
        <taxon>Archaea</taxon>
        <taxon>Methanobacteriati</taxon>
        <taxon>Methanobacteriota</taxon>
        <taxon>Stenosarchaea group</taxon>
        <taxon>Halobacteria</taxon>
        <taxon>Halobacteriales</taxon>
        <taxon>Halococcaceae</taxon>
        <taxon>Halalkalicoccus</taxon>
    </lineage>
</organism>
<dbReference type="EMBL" id="CP002062">
    <property type="protein sequence ID" value="ADJ14840.1"/>
    <property type="molecule type" value="Genomic_DNA"/>
</dbReference>